<evidence type="ECO:0000313" key="4">
    <source>
        <dbReference type="Proteomes" id="UP001431209"/>
    </source>
</evidence>
<organism evidence="3 4">
    <name type="scientific">Acrasis kona</name>
    <dbReference type="NCBI Taxonomy" id="1008807"/>
    <lineage>
        <taxon>Eukaryota</taxon>
        <taxon>Discoba</taxon>
        <taxon>Heterolobosea</taxon>
        <taxon>Tetramitia</taxon>
        <taxon>Eutetramitia</taxon>
        <taxon>Acrasidae</taxon>
        <taxon>Acrasis</taxon>
    </lineage>
</organism>
<keyword evidence="4" id="KW-1185">Reference proteome</keyword>
<protein>
    <submittedName>
        <fullName evidence="3">Cadmium resistance protein</fullName>
    </submittedName>
</protein>
<dbReference type="EMBL" id="JAOPGA020000356">
    <property type="protein sequence ID" value="KAL0478292.1"/>
    <property type="molecule type" value="Genomic_DNA"/>
</dbReference>
<dbReference type="AlphaFoldDB" id="A0AAW2YM00"/>
<evidence type="ECO:0000313" key="3">
    <source>
        <dbReference type="EMBL" id="KAL0478292.1"/>
    </source>
</evidence>
<gene>
    <name evidence="3" type="ORF">AKO1_008540</name>
</gene>
<dbReference type="Pfam" id="PF18126">
    <property type="entry name" value="Mitoc_mL59"/>
    <property type="match status" value="1"/>
</dbReference>
<feature type="domain" description="Large ribosomal subunit protein mL59" evidence="2">
    <location>
        <begin position="22"/>
        <end position="120"/>
    </location>
</feature>
<feature type="compositionally biased region" description="Basic residues" evidence="1">
    <location>
        <begin position="158"/>
        <end position="168"/>
    </location>
</feature>
<comment type="caution">
    <text evidence="3">The sequence shown here is derived from an EMBL/GenBank/DDBJ whole genome shotgun (WGS) entry which is preliminary data.</text>
</comment>
<proteinExistence type="predicted"/>
<feature type="region of interest" description="Disordered" evidence="1">
    <location>
        <begin position="148"/>
        <end position="168"/>
    </location>
</feature>
<reference evidence="3 4" key="1">
    <citation type="submission" date="2024-03" db="EMBL/GenBank/DDBJ databases">
        <title>The Acrasis kona genome and developmental transcriptomes reveal deep origins of eukaryotic multicellular pathways.</title>
        <authorList>
            <person name="Sheikh S."/>
            <person name="Fu C.-J."/>
            <person name="Brown M.W."/>
            <person name="Baldauf S.L."/>
        </authorList>
    </citation>
    <scope>NUCLEOTIDE SEQUENCE [LARGE SCALE GENOMIC DNA]</scope>
    <source>
        <strain evidence="3 4">ATCC MYA-3509</strain>
    </source>
</reference>
<name>A0AAW2YM00_9EUKA</name>
<dbReference type="Proteomes" id="UP001431209">
    <property type="component" value="Unassembled WGS sequence"/>
</dbReference>
<evidence type="ECO:0000256" key="1">
    <source>
        <dbReference type="SAM" id="MobiDB-lite"/>
    </source>
</evidence>
<evidence type="ECO:0000259" key="2">
    <source>
        <dbReference type="Pfam" id="PF18126"/>
    </source>
</evidence>
<accession>A0AAW2YM00</accession>
<sequence length="168" mass="19594">MPNINKYIPYKDKPGLVKQFLATLPYSARFMVINGKWQNPKFNHRKLKGLKLAADYHGLPFPNELLEKKKPELDNPAWYSKHGFIKPFKGDSLERKHDKRIDDVVETLKTMPTKLEKLRQDEMNRRYQDFMDLGLYGKVQPNTNMGKLVYGAKDKKGGKSKNNAKKKK</sequence>
<dbReference type="InterPro" id="IPR040922">
    <property type="entry name" value="Ribosomal_mL59_dom"/>
</dbReference>